<evidence type="ECO:0000256" key="1">
    <source>
        <dbReference type="SAM" id="MobiDB-lite"/>
    </source>
</evidence>
<keyword evidence="3" id="KW-1185">Reference proteome</keyword>
<proteinExistence type="predicted"/>
<feature type="compositionally biased region" description="Basic and acidic residues" evidence="1">
    <location>
        <begin position="22"/>
        <end position="34"/>
    </location>
</feature>
<evidence type="ECO:0000313" key="2">
    <source>
        <dbReference type="EMBL" id="MFD0726689.1"/>
    </source>
</evidence>
<accession>A0ABW2YE05</accession>
<feature type="region of interest" description="Disordered" evidence="1">
    <location>
        <begin position="22"/>
        <end position="53"/>
    </location>
</feature>
<dbReference type="Proteomes" id="UP001597110">
    <property type="component" value="Unassembled WGS sequence"/>
</dbReference>
<evidence type="ECO:0000313" key="3">
    <source>
        <dbReference type="Proteomes" id="UP001597110"/>
    </source>
</evidence>
<name>A0ABW2YE05_9GAMM</name>
<sequence length="128" mass="14332">MTIDRLSSLSAQFAALRAELAKKSGEARRRPRMEDAEEASSTTGTSRPDSQSLRRQLATLVQGVDVGDAVAVNHVRPKVVKAILLWEFGASLREHAEWQPMIDAIAHALERDERFIHVFNQLIEELQS</sequence>
<protein>
    <submittedName>
        <fullName evidence="2">Uncharacterized protein</fullName>
    </submittedName>
</protein>
<dbReference type="RefSeq" id="WP_386824794.1">
    <property type="nucleotide sequence ID" value="NZ_JBHTIF010000003.1"/>
</dbReference>
<reference evidence="3" key="1">
    <citation type="journal article" date="2019" name="Int. J. Syst. Evol. Microbiol.">
        <title>The Global Catalogue of Microorganisms (GCM) 10K type strain sequencing project: providing services to taxonomists for standard genome sequencing and annotation.</title>
        <authorList>
            <consortium name="The Broad Institute Genomics Platform"/>
            <consortium name="The Broad Institute Genome Sequencing Center for Infectious Disease"/>
            <person name="Wu L."/>
            <person name="Ma J."/>
        </authorList>
    </citation>
    <scope>NUCLEOTIDE SEQUENCE [LARGE SCALE GENOMIC DNA]</scope>
    <source>
        <strain evidence="3">CCUG 55585</strain>
    </source>
</reference>
<organism evidence="2 3">
    <name type="scientific">Lysobacter brunescens</name>
    <dbReference type="NCBI Taxonomy" id="262323"/>
    <lineage>
        <taxon>Bacteria</taxon>
        <taxon>Pseudomonadati</taxon>
        <taxon>Pseudomonadota</taxon>
        <taxon>Gammaproteobacteria</taxon>
        <taxon>Lysobacterales</taxon>
        <taxon>Lysobacteraceae</taxon>
        <taxon>Lysobacter</taxon>
    </lineage>
</organism>
<comment type="caution">
    <text evidence="2">The sequence shown here is derived from an EMBL/GenBank/DDBJ whole genome shotgun (WGS) entry which is preliminary data.</text>
</comment>
<feature type="compositionally biased region" description="Polar residues" evidence="1">
    <location>
        <begin position="39"/>
        <end position="53"/>
    </location>
</feature>
<gene>
    <name evidence="2" type="ORF">ACFQ0E_13890</name>
</gene>
<dbReference type="EMBL" id="JBHTIF010000003">
    <property type="protein sequence ID" value="MFD0726689.1"/>
    <property type="molecule type" value="Genomic_DNA"/>
</dbReference>